<feature type="region of interest" description="Disordered" evidence="1">
    <location>
        <begin position="23"/>
        <end position="43"/>
    </location>
</feature>
<gene>
    <name evidence="2" type="ORF">HNP98_002839</name>
</gene>
<accession>A0ABX2FU41</accession>
<name>A0ABX2FU41_9BACT</name>
<keyword evidence="3" id="KW-1185">Reference proteome</keyword>
<dbReference type="PROSITE" id="PS51257">
    <property type="entry name" value="PROKAR_LIPOPROTEIN"/>
    <property type="match status" value="1"/>
</dbReference>
<dbReference type="Proteomes" id="UP000779507">
    <property type="component" value="Unassembled WGS sequence"/>
</dbReference>
<organism evidence="2 3">
    <name type="scientific">Hymenobacter caeli</name>
    <dbReference type="NCBI Taxonomy" id="2735894"/>
    <lineage>
        <taxon>Bacteria</taxon>
        <taxon>Pseudomonadati</taxon>
        <taxon>Bacteroidota</taxon>
        <taxon>Cytophagia</taxon>
        <taxon>Cytophagales</taxon>
        <taxon>Hymenobacteraceae</taxon>
        <taxon>Hymenobacter</taxon>
    </lineage>
</organism>
<evidence type="ECO:0000313" key="2">
    <source>
        <dbReference type="EMBL" id="NRT20001.1"/>
    </source>
</evidence>
<comment type="caution">
    <text evidence="2">The sequence shown here is derived from an EMBL/GenBank/DDBJ whole genome shotgun (WGS) entry which is preliminary data.</text>
</comment>
<evidence type="ECO:0000256" key="1">
    <source>
        <dbReference type="SAM" id="MobiDB-lite"/>
    </source>
</evidence>
<proteinExistence type="predicted"/>
<dbReference type="EMBL" id="JABSNP010000013">
    <property type="protein sequence ID" value="NRT20001.1"/>
    <property type="molecule type" value="Genomic_DNA"/>
</dbReference>
<sequence>MFRPNTLFLLGFAAVTSCQHDTSSEGKAAVPNSPAVDARPPIPRTDTLELATKPPGEEAYDAYLKADTLVVVSTDRAVVYPFGRVARAAALTTRYPLFTAKKGVAYAQGDPYPYTLLRFGNSAVKFYDDSEEGATVISGHVVDPQIILANGVRLGSTLPELLRAYSVTVPTEKVRGIRIVTVEFVVDRIIYHYAFRNNRVMGIDFDSYSVIDKSL</sequence>
<reference evidence="2 3" key="1">
    <citation type="submission" date="2020-05" db="EMBL/GenBank/DDBJ databases">
        <title>Genomic Encyclopedia of Type Strains, Phase IV (KMG-V): Genome sequencing to study the core and pangenomes of soil and plant-associated prokaryotes.</title>
        <authorList>
            <person name="Whitman W."/>
        </authorList>
    </citation>
    <scope>NUCLEOTIDE SEQUENCE [LARGE SCALE GENOMIC DNA]</scope>
    <source>
        <strain evidence="2 3">9A</strain>
    </source>
</reference>
<dbReference type="RefSeq" id="WP_173810712.1">
    <property type="nucleotide sequence ID" value="NZ_JABSNP010000013.1"/>
</dbReference>
<evidence type="ECO:0000313" key="3">
    <source>
        <dbReference type="Proteomes" id="UP000779507"/>
    </source>
</evidence>
<protein>
    <submittedName>
        <fullName evidence="2">Uncharacterized protein</fullName>
    </submittedName>
</protein>